<evidence type="ECO:0000313" key="15">
    <source>
        <dbReference type="Proteomes" id="UP000321595"/>
    </source>
</evidence>
<keyword evidence="15" id="KW-1185">Reference proteome</keyword>
<proteinExistence type="inferred from homology"/>
<evidence type="ECO:0000256" key="9">
    <source>
        <dbReference type="ARBA" id="ARBA00023136"/>
    </source>
</evidence>
<dbReference type="PROSITE" id="PS01061">
    <property type="entry name" value="FLIP_2"/>
    <property type="match status" value="1"/>
</dbReference>
<evidence type="ECO:0000256" key="13">
    <source>
        <dbReference type="SAM" id="SignalP"/>
    </source>
</evidence>
<keyword evidence="9 12" id="KW-0472">Membrane</keyword>
<keyword evidence="14" id="KW-0969">Cilium</keyword>
<dbReference type="AlphaFoldDB" id="A0A5B8XSH9"/>
<dbReference type="InterPro" id="IPR005837">
    <property type="entry name" value="FliP"/>
</dbReference>
<feature type="transmembrane region" description="Helical" evidence="12">
    <location>
        <begin position="182"/>
        <end position="211"/>
    </location>
</feature>
<evidence type="ECO:0000256" key="3">
    <source>
        <dbReference type="ARBA" id="ARBA00022448"/>
    </source>
</evidence>
<feature type="transmembrane region" description="Helical" evidence="12">
    <location>
        <begin position="86"/>
        <end position="105"/>
    </location>
</feature>
<dbReference type="InterPro" id="IPR005838">
    <property type="entry name" value="T3SS_IM_P"/>
</dbReference>
<organism evidence="14 15">
    <name type="scientific">Microvenator marinus</name>
    <dbReference type="NCBI Taxonomy" id="2600177"/>
    <lineage>
        <taxon>Bacteria</taxon>
        <taxon>Deltaproteobacteria</taxon>
        <taxon>Bradymonadales</taxon>
        <taxon>Microvenatoraceae</taxon>
        <taxon>Microvenator</taxon>
    </lineage>
</organism>
<keyword evidence="14" id="KW-0282">Flagellum</keyword>
<name>A0A5B8XSH9_9DELT</name>
<dbReference type="Pfam" id="PF00813">
    <property type="entry name" value="FliP"/>
    <property type="match status" value="1"/>
</dbReference>
<evidence type="ECO:0000256" key="10">
    <source>
        <dbReference type="ARBA" id="ARBA00023143"/>
    </source>
</evidence>
<evidence type="ECO:0000256" key="1">
    <source>
        <dbReference type="ARBA" id="ARBA00006257"/>
    </source>
</evidence>
<evidence type="ECO:0000256" key="7">
    <source>
        <dbReference type="ARBA" id="ARBA00022927"/>
    </source>
</evidence>
<keyword evidence="14" id="KW-0966">Cell projection</keyword>
<dbReference type="PRINTS" id="PR01302">
    <property type="entry name" value="TYPE3IMPPROT"/>
</dbReference>
<sequence>MKRALAIGFLLSFIAEPAFAQDMLQVSIPVGTEGEGTYAPALRVTLMLLALSMLPALLVSVTSFTRIVVVLGFVKQALGTQSLPPSQVIIGLSLFLTLFTMSPVLNKVHETAWQPYQAGLINDEEALEKGLVPLRAFMARHTRADELRLMLSLSNAEKPANFDEVSTLTLIPAFMLSELRAAFIMGAMIFIPFIVIDLVVASVLMAMGMMMVPPAVVSLPIKLLLFILADGWNLVVGSLVRSIMGGV</sequence>
<keyword evidence="11 12" id="KW-1006">Bacterial flagellum protein export</keyword>
<evidence type="ECO:0000256" key="4">
    <source>
        <dbReference type="ARBA" id="ARBA00022475"/>
    </source>
</evidence>
<feature type="signal peptide" evidence="13">
    <location>
        <begin position="1"/>
        <end position="20"/>
    </location>
</feature>
<dbReference type="GO" id="GO:0009425">
    <property type="term" value="C:bacterial-type flagellum basal body"/>
    <property type="evidence" value="ECO:0007669"/>
    <property type="project" value="UniProtKB-SubCell"/>
</dbReference>
<keyword evidence="5 12" id="KW-0812">Transmembrane</keyword>
<keyword evidence="4 12" id="KW-1003">Cell membrane</keyword>
<keyword evidence="3 12" id="KW-0813">Transport</keyword>
<protein>
    <recommendedName>
        <fullName evidence="2 12">Flagellar biosynthetic protein FliP</fullName>
    </recommendedName>
</protein>
<dbReference type="PANTHER" id="PTHR30587:SF0">
    <property type="entry name" value="FLAGELLAR BIOSYNTHETIC PROTEIN FLIP"/>
    <property type="match status" value="1"/>
</dbReference>
<comment type="function">
    <text evidence="12">Plays a role in the flagellum-specific transport system.</text>
</comment>
<evidence type="ECO:0000256" key="6">
    <source>
        <dbReference type="ARBA" id="ARBA00022795"/>
    </source>
</evidence>
<keyword evidence="7 12" id="KW-0653">Protein transport</keyword>
<keyword evidence="10" id="KW-0975">Bacterial flagellum</keyword>
<dbReference type="PANTHER" id="PTHR30587">
    <property type="entry name" value="FLAGELLAR BIOSYNTHETIC PROTEIN FLIP"/>
    <property type="match status" value="1"/>
</dbReference>
<dbReference type="NCBIfam" id="TIGR01103">
    <property type="entry name" value="fliP"/>
    <property type="match status" value="1"/>
</dbReference>
<comment type="subcellular location">
    <subcellularLocation>
        <location evidence="12">Cell membrane</location>
        <topology evidence="12">Multi-pass membrane protein</topology>
    </subcellularLocation>
    <subcellularLocation>
        <location evidence="12">Bacterial flagellum basal body</location>
    </subcellularLocation>
</comment>
<accession>A0A5B8XSH9</accession>
<evidence type="ECO:0000256" key="2">
    <source>
        <dbReference type="ARBA" id="ARBA00021714"/>
    </source>
</evidence>
<evidence type="ECO:0000256" key="5">
    <source>
        <dbReference type="ARBA" id="ARBA00022692"/>
    </source>
</evidence>
<dbReference type="EMBL" id="CP042467">
    <property type="protein sequence ID" value="QED28620.1"/>
    <property type="molecule type" value="Genomic_DNA"/>
</dbReference>
<evidence type="ECO:0000256" key="12">
    <source>
        <dbReference type="RuleBase" id="RU362069"/>
    </source>
</evidence>
<reference evidence="14 15" key="1">
    <citation type="submission" date="2019-08" db="EMBL/GenBank/DDBJ databases">
        <authorList>
            <person name="Liang Q."/>
        </authorList>
    </citation>
    <scope>NUCLEOTIDE SEQUENCE [LARGE SCALE GENOMIC DNA]</scope>
    <source>
        <strain evidence="14 15">V1718</strain>
    </source>
</reference>
<evidence type="ECO:0000256" key="8">
    <source>
        <dbReference type="ARBA" id="ARBA00022989"/>
    </source>
</evidence>
<comment type="similarity">
    <text evidence="1 12">Belongs to the FliP/MopC/SpaP family.</text>
</comment>
<dbReference type="PRINTS" id="PR00951">
    <property type="entry name" value="FLGBIOSNFLIP"/>
</dbReference>
<dbReference type="GO" id="GO:0009306">
    <property type="term" value="P:protein secretion"/>
    <property type="evidence" value="ECO:0007669"/>
    <property type="project" value="UniProtKB-UniRule"/>
</dbReference>
<keyword evidence="8 12" id="KW-1133">Transmembrane helix</keyword>
<evidence type="ECO:0000313" key="14">
    <source>
        <dbReference type="EMBL" id="QED28620.1"/>
    </source>
</evidence>
<gene>
    <name evidence="12 14" type="primary">fliP</name>
    <name evidence="14" type="ORF">FRD01_15535</name>
</gene>
<feature type="transmembrane region" description="Helical" evidence="12">
    <location>
        <begin position="44"/>
        <end position="74"/>
    </location>
</feature>
<dbReference type="OrthoDB" id="9805111at2"/>
<dbReference type="NCBIfam" id="NF009438">
    <property type="entry name" value="PRK12797.1"/>
    <property type="match status" value="1"/>
</dbReference>
<keyword evidence="6 12" id="KW-1005">Bacterial flagellum biogenesis</keyword>
<evidence type="ECO:0000256" key="11">
    <source>
        <dbReference type="ARBA" id="ARBA00023225"/>
    </source>
</evidence>
<keyword evidence="13" id="KW-0732">Signal</keyword>
<feature type="chain" id="PRO_5022755710" description="Flagellar biosynthetic protein FliP" evidence="13">
    <location>
        <begin position="21"/>
        <end position="247"/>
    </location>
</feature>
<feature type="transmembrane region" description="Helical" evidence="12">
    <location>
        <begin position="223"/>
        <end position="244"/>
    </location>
</feature>
<dbReference type="GO" id="GO:0005886">
    <property type="term" value="C:plasma membrane"/>
    <property type="evidence" value="ECO:0007669"/>
    <property type="project" value="UniProtKB-SubCell"/>
</dbReference>
<dbReference type="RefSeq" id="WP_146961213.1">
    <property type="nucleotide sequence ID" value="NZ_CP042467.1"/>
</dbReference>
<dbReference type="Proteomes" id="UP000321595">
    <property type="component" value="Chromosome"/>
</dbReference>
<dbReference type="KEGG" id="bbae:FRD01_15535"/>
<dbReference type="GO" id="GO:0044781">
    <property type="term" value="P:bacterial-type flagellum organization"/>
    <property type="evidence" value="ECO:0007669"/>
    <property type="project" value="UniProtKB-UniRule"/>
</dbReference>